<comment type="caution">
    <text evidence="3">The sequence shown here is derived from an EMBL/GenBank/DDBJ whole genome shotgun (WGS) entry which is preliminary data.</text>
</comment>
<dbReference type="Proteomes" id="UP000291591">
    <property type="component" value="Unassembled WGS sequence"/>
</dbReference>
<gene>
    <name evidence="3" type="ORF">EV383_2502</name>
</gene>
<evidence type="ECO:0000256" key="1">
    <source>
        <dbReference type="SAM" id="MobiDB-lite"/>
    </source>
</evidence>
<name>A0A4Q7UV20_PSEST</name>
<organism evidence="3 4">
    <name type="scientific">Pseudonocardia sediminis</name>
    <dbReference type="NCBI Taxonomy" id="1397368"/>
    <lineage>
        <taxon>Bacteria</taxon>
        <taxon>Bacillati</taxon>
        <taxon>Actinomycetota</taxon>
        <taxon>Actinomycetes</taxon>
        <taxon>Pseudonocardiales</taxon>
        <taxon>Pseudonocardiaceae</taxon>
        <taxon>Pseudonocardia</taxon>
    </lineage>
</organism>
<keyword evidence="4" id="KW-1185">Reference proteome</keyword>
<reference evidence="3 4" key="1">
    <citation type="submission" date="2019-02" db="EMBL/GenBank/DDBJ databases">
        <title>Sequencing the genomes of 1000 actinobacteria strains.</title>
        <authorList>
            <person name="Klenk H.-P."/>
        </authorList>
    </citation>
    <scope>NUCLEOTIDE SEQUENCE [LARGE SCALE GENOMIC DNA]</scope>
    <source>
        <strain evidence="3 4">DSM 45779</strain>
    </source>
</reference>
<sequence>MTTTVRFRLASLLVLIAAVAMHAVTVSPDPAGPSLTAFAASVAGPGTVGVASEPVGGGQRSVPSGTGQTSTQPAPVATGALSAGARPATTPGPQCPVSHHTPSHDEDVADSARPAGQHQSSSLPDGGGGLLSSESQPAGGAHVVTARAIEARAGSGAVPLRLLHCVSRS</sequence>
<keyword evidence="2" id="KW-0732">Signal</keyword>
<evidence type="ECO:0000256" key="2">
    <source>
        <dbReference type="SAM" id="SignalP"/>
    </source>
</evidence>
<proteinExistence type="predicted"/>
<feature type="compositionally biased region" description="Polar residues" evidence="1">
    <location>
        <begin position="61"/>
        <end position="73"/>
    </location>
</feature>
<feature type="signal peptide" evidence="2">
    <location>
        <begin position="1"/>
        <end position="22"/>
    </location>
</feature>
<feature type="region of interest" description="Disordered" evidence="1">
    <location>
        <begin position="50"/>
        <end position="138"/>
    </location>
</feature>
<dbReference type="EMBL" id="SHKL01000001">
    <property type="protein sequence ID" value="RZT85626.1"/>
    <property type="molecule type" value="Genomic_DNA"/>
</dbReference>
<protein>
    <submittedName>
        <fullName evidence="3">Uncharacterized protein</fullName>
    </submittedName>
</protein>
<accession>A0A4Q7UV20</accession>
<dbReference type="AlphaFoldDB" id="A0A4Q7UV20"/>
<evidence type="ECO:0000313" key="4">
    <source>
        <dbReference type="Proteomes" id="UP000291591"/>
    </source>
</evidence>
<feature type="chain" id="PRO_5038830368" evidence="2">
    <location>
        <begin position="23"/>
        <end position="169"/>
    </location>
</feature>
<evidence type="ECO:0000313" key="3">
    <source>
        <dbReference type="EMBL" id="RZT85626.1"/>
    </source>
</evidence>